<proteinExistence type="predicted"/>
<comment type="caution">
    <text evidence="1">The sequence shown here is derived from an EMBL/GenBank/DDBJ whole genome shotgun (WGS) entry which is preliminary data.</text>
</comment>
<evidence type="ECO:0000313" key="2">
    <source>
        <dbReference type="Proteomes" id="UP001201163"/>
    </source>
</evidence>
<gene>
    <name evidence="1" type="ORF">EDB92DRAFT_1943690</name>
</gene>
<organism evidence="1 2">
    <name type="scientific">Lactarius akahatsu</name>
    <dbReference type="NCBI Taxonomy" id="416441"/>
    <lineage>
        <taxon>Eukaryota</taxon>
        <taxon>Fungi</taxon>
        <taxon>Dikarya</taxon>
        <taxon>Basidiomycota</taxon>
        <taxon>Agaricomycotina</taxon>
        <taxon>Agaricomycetes</taxon>
        <taxon>Russulales</taxon>
        <taxon>Russulaceae</taxon>
        <taxon>Lactarius</taxon>
    </lineage>
</organism>
<name>A0AAD4QFJ7_9AGAM</name>
<dbReference type="EMBL" id="JAKELL010000013">
    <property type="protein sequence ID" value="KAH8994991.1"/>
    <property type="molecule type" value="Genomic_DNA"/>
</dbReference>
<sequence length="134" mass="14922">MAQPQPNLENFIAQHAQQHQQVISRLDAMQARIDALEASQQRLPLLLDNTKASPGAPIRYPQGVQITPQFPKTKLHLVQLSGRLVTDAPELTFTRLAAADAQVVAQRLGLPALPHNATEEERRTQIKEYLGCSW</sequence>
<accession>A0AAD4QFJ7</accession>
<protein>
    <submittedName>
        <fullName evidence="1">Uncharacterized protein</fullName>
    </submittedName>
</protein>
<dbReference type="AlphaFoldDB" id="A0AAD4QFJ7"/>
<keyword evidence="2" id="KW-1185">Reference proteome</keyword>
<reference evidence="1" key="1">
    <citation type="submission" date="2022-01" db="EMBL/GenBank/DDBJ databases">
        <title>Comparative genomics reveals a dynamic genome evolution in the ectomycorrhizal milk-cap (Lactarius) mushrooms.</title>
        <authorList>
            <consortium name="DOE Joint Genome Institute"/>
            <person name="Lebreton A."/>
            <person name="Tang N."/>
            <person name="Kuo A."/>
            <person name="LaButti K."/>
            <person name="Drula E."/>
            <person name="Barry K."/>
            <person name="Clum A."/>
            <person name="Lipzen A."/>
            <person name="Mousain D."/>
            <person name="Ng V."/>
            <person name="Wang R."/>
            <person name="Wang X."/>
            <person name="Dai Y."/>
            <person name="Henrissat B."/>
            <person name="Grigoriev I.V."/>
            <person name="Guerin-Laguette A."/>
            <person name="Yu F."/>
            <person name="Martin F.M."/>
        </authorList>
    </citation>
    <scope>NUCLEOTIDE SEQUENCE</scope>
    <source>
        <strain evidence="1">QP</strain>
    </source>
</reference>
<evidence type="ECO:0000313" key="1">
    <source>
        <dbReference type="EMBL" id="KAH8994991.1"/>
    </source>
</evidence>
<dbReference type="Proteomes" id="UP001201163">
    <property type="component" value="Unassembled WGS sequence"/>
</dbReference>